<name>A0A927B2E3_9BACT</name>
<evidence type="ECO:0000259" key="2">
    <source>
        <dbReference type="Pfam" id="PF00975"/>
    </source>
</evidence>
<dbReference type="Proteomes" id="UP000653797">
    <property type="component" value="Unassembled WGS sequence"/>
</dbReference>
<reference evidence="3" key="1">
    <citation type="submission" date="2020-09" db="EMBL/GenBank/DDBJ databases">
        <authorList>
            <person name="Kim M.K."/>
        </authorList>
    </citation>
    <scope>NUCLEOTIDE SEQUENCE</scope>
    <source>
        <strain evidence="3">BT704</strain>
    </source>
</reference>
<accession>A0A927B2E3</accession>
<gene>
    <name evidence="3" type="ORF">IC230_14260</name>
</gene>
<dbReference type="EMBL" id="JACXAA010000004">
    <property type="protein sequence ID" value="MBD2754068.1"/>
    <property type="molecule type" value="Genomic_DNA"/>
</dbReference>
<dbReference type="Pfam" id="PF00975">
    <property type="entry name" value="Thioesterase"/>
    <property type="match status" value="1"/>
</dbReference>
<organism evidence="3 4">
    <name type="scientific">Spirosoma validum</name>
    <dbReference type="NCBI Taxonomy" id="2771355"/>
    <lineage>
        <taxon>Bacteria</taxon>
        <taxon>Pseudomonadati</taxon>
        <taxon>Bacteroidota</taxon>
        <taxon>Cytophagia</taxon>
        <taxon>Cytophagales</taxon>
        <taxon>Cytophagaceae</taxon>
        <taxon>Spirosoma</taxon>
    </lineage>
</organism>
<dbReference type="PANTHER" id="PTHR11487:SF0">
    <property type="entry name" value="S-ACYL FATTY ACID SYNTHASE THIOESTERASE, MEDIUM CHAIN"/>
    <property type="match status" value="1"/>
</dbReference>
<comment type="similarity">
    <text evidence="1">Belongs to the thioesterase family.</text>
</comment>
<feature type="domain" description="Thioesterase" evidence="2">
    <location>
        <begin position="4"/>
        <end position="227"/>
    </location>
</feature>
<protein>
    <submittedName>
        <fullName evidence="3">Thioesterase</fullName>
    </submittedName>
</protein>
<dbReference type="GO" id="GO:0008610">
    <property type="term" value="P:lipid biosynthetic process"/>
    <property type="evidence" value="ECO:0007669"/>
    <property type="project" value="TreeGrafter"/>
</dbReference>
<keyword evidence="4" id="KW-1185">Reference proteome</keyword>
<sequence>MKTPVYCLPFAAGSRFSYQPLVRRLPDSLRFVPLELPGRGFRAAEPALFTIENAVDDVFRQFERATPAEPYALYGHSMGSMVGYLLLHRMQEAGFPLPVRVFFSGRGGPIIPEKERQVHLLPRPQLIEKLAKMGGDLSPLLANERAWALYEPVIRADMAVLDSFVYEDVTRPPLTIPATILIGSHDLYTVDEAALWQREFADPITLHCLDGGHFFIFDHPQTIGQIIAQDLNRTLATGLTLV</sequence>
<dbReference type="InterPro" id="IPR012223">
    <property type="entry name" value="TEII"/>
</dbReference>
<dbReference type="InterPro" id="IPR029058">
    <property type="entry name" value="AB_hydrolase_fold"/>
</dbReference>
<evidence type="ECO:0000256" key="1">
    <source>
        <dbReference type="ARBA" id="ARBA00007169"/>
    </source>
</evidence>
<evidence type="ECO:0000313" key="3">
    <source>
        <dbReference type="EMBL" id="MBD2754068.1"/>
    </source>
</evidence>
<dbReference type="RefSeq" id="WP_191039695.1">
    <property type="nucleotide sequence ID" value="NZ_JACXAA010000004.1"/>
</dbReference>
<dbReference type="InterPro" id="IPR001031">
    <property type="entry name" value="Thioesterase"/>
</dbReference>
<dbReference type="SUPFAM" id="SSF53474">
    <property type="entry name" value="alpha/beta-Hydrolases"/>
    <property type="match status" value="1"/>
</dbReference>
<evidence type="ECO:0000313" key="4">
    <source>
        <dbReference type="Proteomes" id="UP000653797"/>
    </source>
</evidence>
<dbReference type="Gene3D" id="3.40.50.1820">
    <property type="entry name" value="alpha/beta hydrolase"/>
    <property type="match status" value="1"/>
</dbReference>
<proteinExistence type="inferred from homology"/>
<comment type="caution">
    <text evidence="3">The sequence shown here is derived from an EMBL/GenBank/DDBJ whole genome shotgun (WGS) entry which is preliminary data.</text>
</comment>
<dbReference type="PANTHER" id="PTHR11487">
    <property type="entry name" value="THIOESTERASE"/>
    <property type="match status" value="1"/>
</dbReference>
<dbReference type="AlphaFoldDB" id="A0A927B2E3"/>